<evidence type="ECO:0000313" key="2">
    <source>
        <dbReference type="WBParaSite" id="JU765_v2.g16194.t1"/>
    </source>
</evidence>
<proteinExistence type="predicted"/>
<organism evidence="1 2">
    <name type="scientific">Panagrolaimus sp. JU765</name>
    <dbReference type="NCBI Taxonomy" id="591449"/>
    <lineage>
        <taxon>Eukaryota</taxon>
        <taxon>Metazoa</taxon>
        <taxon>Ecdysozoa</taxon>
        <taxon>Nematoda</taxon>
        <taxon>Chromadorea</taxon>
        <taxon>Rhabditida</taxon>
        <taxon>Tylenchina</taxon>
        <taxon>Panagrolaimomorpha</taxon>
        <taxon>Panagrolaimoidea</taxon>
        <taxon>Panagrolaimidae</taxon>
        <taxon>Panagrolaimus</taxon>
    </lineage>
</organism>
<name>A0AC34QGH0_9BILA</name>
<protein>
    <submittedName>
        <fullName evidence="2">Protein kinase domain-containing protein</fullName>
    </submittedName>
</protein>
<evidence type="ECO:0000313" key="1">
    <source>
        <dbReference type="Proteomes" id="UP000887576"/>
    </source>
</evidence>
<dbReference type="WBParaSite" id="JU765_v2.g16194.t1">
    <property type="protein sequence ID" value="JU765_v2.g16194.t1"/>
    <property type="gene ID" value="JU765_v2.g16194"/>
</dbReference>
<sequence>MGDAATKTTTPEPTPSFYVATHATDQFAMFQTPAELIAQTKHSRVFKSYSALFGRFVAIKIIDKSSIPAALVEKFLPRELDITQKVDHLNVVKCLFVGIPHPTKVVIISEFCDGGTLLKYVLDRNGLDDFEAARLFRQLMEGIQYLHKVLGVAHRDVKLENILLTSNGLLKLADFGFAREISGSQKSTSYCGTRPYSAPQLVDHIPYLPFAADWFSCGIALYTMIAGNWPYTPQDKIRYPLCFHPKIGNLAQILIGQLLEFDETKRAGYYECLDSEWLRFYTGSIPAPMKQPMARPAVTVQNVSQTHPPTSRTQYLESAYYPTDHRIK</sequence>
<reference evidence="2" key="1">
    <citation type="submission" date="2022-11" db="UniProtKB">
        <authorList>
            <consortium name="WormBaseParasite"/>
        </authorList>
    </citation>
    <scope>IDENTIFICATION</scope>
</reference>
<accession>A0AC34QGH0</accession>
<dbReference type="Proteomes" id="UP000887576">
    <property type="component" value="Unplaced"/>
</dbReference>